<sequence>MLVRGLLDKTGMKRITDGEFFQSCILCREKRPDGKEFPISHRDYRLAGRDVQGYSFWLCLSLVGSGWGRGVRNIYCMK</sequence>
<reference evidence="1" key="1">
    <citation type="submission" date="2014-11" db="EMBL/GenBank/DDBJ databases">
        <authorList>
            <person name="Amaro Gonzalez C."/>
        </authorList>
    </citation>
    <scope>NUCLEOTIDE SEQUENCE</scope>
</reference>
<proteinExistence type="predicted"/>
<organism evidence="1">
    <name type="scientific">Anguilla anguilla</name>
    <name type="common">European freshwater eel</name>
    <name type="synonym">Muraena anguilla</name>
    <dbReference type="NCBI Taxonomy" id="7936"/>
    <lineage>
        <taxon>Eukaryota</taxon>
        <taxon>Metazoa</taxon>
        <taxon>Chordata</taxon>
        <taxon>Craniata</taxon>
        <taxon>Vertebrata</taxon>
        <taxon>Euteleostomi</taxon>
        <taxon>Actinopterygii</taxon>
        <taxon>Neopterygii</taxon>
        <taxon>Teleostei</taxon>
        <taxon>Anguilliformes</taxon>
        <taxon>Anguillidae</taxon>
        <taxon>Anguilla</taxon>
    </lineage>
</organism>
<accession>A0A0E9WL85</accession>
<dbReference type="EMBL" id="GBXM01017516">
    <property type="protein sequence ID" value="JAH91061.1"/>
    <property type="molecule type" value="Transcribed_RNA"/>
</dbReference>
<name>A0A0E9WL85_ANGAN</name>
<evidence type="ECO:0000313" key="1">
    <source>
        <dbReference type="EMBL" id="JAH91061.1"/>
    </source>
</evidence>
<protein>
    <submittedName>
        <fullName evidence="1">Uncharacterized protein</fullName>
    </submittedName>
</protein>
<reference evidence="1" key="2">
    <citation type="journal article" date="2015" name="Fish Shellfish Immunol.">
        <title>Early steps in the European eel (Anguilla anguilla)-Vibrio vulnificus interaction in the gills: Role of the RtxA13 toxin.</title>
        <authorList>
            <person name="Callol A."/>
            <person name="Pajuelo D."/>
            <person name="Ebbesson L."/>
            <person name="Teles M."/>
            <person name="MacKenzie S."/>
            <person name="Amaro C."/>
        </authorList>
    </citation>
    <scope>NUCLEOTIDE SEQUENCE</scope>
</reference>
<dbReference type="AlphaFoldDB" id="A0A0E9WL85"/>